<dbReference type="AlphaFoldDB" id="A0A3N0BT65"/>
<evidence type="ECO:0000313" key="1">
    <source>
        <dbReference type="EMBL" id="RNL51875.1"/>
    </source>
</evidence>
<name>A0A3N0BT65_9SPHI</name>
<organism evidence="1 2">
    <name type="scientific">Pedobacter jejuensis</name>
    <dbReference type="NCBI Taxonomy" id="1268550"/>
    <lineage>
        <taxon>Bacteria</taxon>
        <taxon>Pseudomonadati</taxon>
        <taxon>Bacteroidota</taxon>
        <taxon>Sphingobacteriia</taxon>
        <taxon>Sphingobacteriales</taxon>
        <taxon>Sphingobacteriaceae</taxon>
        <taxon>Pedobacter</taxon>
    </lineage>
</organism>
<proteinExistence type="predicted"/>
<keyword evidence="2" id="KW-1185">Reference proteome</keyword>
<accession>A0A3N0BT65</accession>
<sequence length="120" mass="13601">MSNKPIKMNKLRQIIRLYSQGTGTKRIHAMVSTSRNTIKKYIRIWQTLGIGYEECTAKGGSELAVLLNTPLARVASAPRMQILPGLLPEYCNRLPRKGVTREHLHAEYINKHSDGYGRSH</sequence>
<evidence type="ECO:0000313" key="2">
    <source>
        <dbReference type="Proteomes" id="UP000274046"/>
    </source>
</evidence>
<dbReference type="Proteomes" id="UP000274046">
    <property type="component" value="Unassembled WGS sequence"/>
</dbReference>
<gene>
    <name evidence="1" type="ORF">D7004_13740</name>
</gene>
<comment type="caution">
    <text evidence="1">The sequence shown here is derived from an EMBL/GenBank/DDBJ whole genome shotgun (WGS) entry which is preliminary data.</text>
</comment>
<reference evidence="1 2" key="1">
    <citation type="submission" date="2018-10" db="EMBL/GenBank/DDBJ databases">
        <title>Genome sequencing of Pedobacter jejuensis TNB23.</title>
        <authorList>
            <person name="Cho Y.-J."/>
            <person name="Cho A."/>
            <person name="Kim O.-S."/>
        </authorList>
    </citation>
    <scope>NUCLEOTIDE SEQUENCE [LARGE SCALE GENOMIC DNA]</scope>
    <source>
        <strain evidence="1 2">TNB23</strain>
    </source>
</reference>
<protein>
    <submittedName>
        <fullName evidence="1">Uncharacterized protein</fullName>
    </submittedName>
</protein>
<dbReference type="EMBL" id="RBEE01000024">
    <property type="protein sequence ID" value="RNL51875.1"/>
    <property type="molecule type" value="Genomic_DNA"/>
</dbReference>